<gene>
    <name evidence="1" type="ORF">DR999_PMT06576</name>
</gene>
<keyword evidence="1" id="KW-0812">Transmembrane</keyword>
<comment type="caution">
    <text evidence="1">The sequence shown here is derived from an EMBL/GenBank/DDBJ whole genome shotgun (WGS) entry which is preliminary data.</text>
</comment>
<sequence>MSFYTWDNTTTQNWQHAAGKFRCTCLEMQMRHPQSYSPTAGHSSVAFGTMQNLRLNCTQHTEFKISYLYPRTFKSQLISFTSSVCLVKFSEGNFCCSLSITMWNSTLFQQLPLQIHIFKRF</sequence>
<accession>A0A4D9ET49</accession>
<dbReference type="Proteomes" id="UP000297703">
    <property type="component" value="Unassembled WGS sequence"/>
</dbReference>
<protein>
    <submittedName>
        <fullName evidence="1">Transmembrane protein 63A</fullName>
    </submittedName>
</protein>
<reference evidence="1 2" key="2">
    <citation type="submission" date="2019-04" db="EMBL/GenBank/DDBJ databases">
        <title>The genome sequence of big-headed turtle.</title>
        <authorList>
            <person name="Gong S."/>
        </authorList>
    </citation>
    <scope>NUCLEOTIDE SEQUENCE [LARGE SCALE GENOMIC DNA]</scope>
    <source>
        <strain evidence="1">DO16091913</strain>
        <tissue evidence="1">Muscle</tissue>
    </source>
</reference>
<proteinExistence type="predicted"/>
<evidence type="ECO:0000313" key="2">
    <source>
        <dbReference type="Proteomes" id="UP000297703"/>
    </source>
</evidence>
<evidence type="ECO:0000313" key="1">
    <source>
        <dbReference type="EMBL" id="TFK10322.1"/>
    </source>
</evidence>
<reference evidence="1 2" key="1">
    <citation type="submission" date="2019-04" db="EMBL/GenBank/DDBJ databases">
        <title>Draft genome of the big-headed turtle Platysternon megacephalum.</title>
        <authorList>
            <person name="Gong S."/>
        </authorList>
    </citation>
    <scope>NUCLEOTIDE SEQUENCE [LARGE SCALE GENOMIC DNA]</scope>
    <source>
        <strain evidence="1">DO16091913</strain>
        <tissue evidence="1">Muscle</tissue>
    </source>
</reference>
<keyword evidence="1" id="KW-0472">Membrane</keyword>
<dbReference type="EMBL" id="QXTE01000042">
    <property type="protein sequence ID" value="TFK10322.1"/>
    <property type="molecule type" value="Genomic_DNA"/>
</dbReference>
<name>A0A4D9ET49_9SAUR</name>
<dbReference type="AlphaFoldDB" id="A0A4D9ET49"/>
<keyword evidence="2" id="KW-1185">Reference proteome</keyword>
<organism evidence="1 2">
    <name type="scientific">Platysternon megacephalum</name>
    <name type="common">big-headed turtle</name>
    <dbReference type="NCBI Taxonomy" id="55544"/>
    <lineage>
        <taxon>Eukaryota</taxon>
        <taxon>Metazoa</taxon>
        <taxon>Chordata</taxon>
        <taxon>Craniata</taxon>
        <taxon>Vertebrata</taxon>
        <taxon>Euteleostomi</taxon>
        <taxon>Archelosauria</taxon>
        <taxon>Testudinata</taxon>
        <taxon>Testudines</taxon>
        <taxon>Cryptodira</taxon>
        <taxon>Durocryptodira</taxon>
        <taxon>Testudinoidea</taxon>
        <taxon>Platysternidae</taxon>
        <taxon>Platysternon</taxon>
    </lineage>
</organism>